<protein>
    <submittedName>
        <fullName evidence="1">Uncharacterized protein</fullName>
    </submittedName>
</protein>
<evidence type="ECO:0000313" key="1">
    <source>
        <dbReference type="EMBL" id="ETO00293.1"/>
    </source>
</evidence>
<name>X6LE63_RETFI</name>
<evidence type="ECO:0000313" key="2">
    <source>
        <dbReference type="Proteomes" id="UP000023152"/>
    </source>
</evidence>
<organism evidence="1 2">
    <name type="scientific">Reticulomyxa filosa</name>
    <dbReference type="NCBI Taxonomy" id="46433"/>
    <lineage>
        <taxon>Eukaryota</taxon>
        <taxon>Sar</taxon>
        <taxon>Rhizaria</taxon>
        <taxon>Retaria</taxon>
        <taxon>Foraminifera</taxon>
        <taxon>Monothalamids</taxon>
        <taxon>Reticulomyxidae</taxon>
        <taxon>Reticulomyxa</taxon>
    </lineage>
</organism>
<accession>X6LE63</accession>
<feature type="non-terminal residue" evidence="1">
    <location>
        <position position="1"/>
    </location>
</feature>
<proteinExistence type="predicted"/>
<gene>
    <name evidence="1" type="ORF">RFI_37154</name>
</gene>
<dbReference type="AlphaFoldDB" id="X6LE63"/>
<keyword evidence="2" id="KW-1185">Reference proteome</keyword>
<dbReference type="Proteomes" id="UP000023152">
    <property type="component" value="Unassembled WGS sequence"/>
</dbReference>
<comment type="caution">
    <text evidence="1">The sequence shown here is derived from an EMBL/GenBank/DDBJ whole genome shotgun (WGS) entry which is preliminary data.</text>
</comment>
<sequence>CVRNIISSYSSNRNISDGEYPMFVRDLLAVIKRVESICKDTKQQHTYTTLLRSLYNENKESVILQMQLLRDMCIHQCVNNDTLSLQSKDAVLLNRCLEKILLEENANANNALITNWAQWCCEQGHDKFELVIRISQLKTDLSKLIWNLTNTDICMSKVEQGDSAYNLIKQMGELLSSVLIPNSLYEHMLHVWFLKQLYVCKGIHWIEILFTQPVIRQAIPPFNKTKFANIFAALDPRPLYCDFYNPLVGAYGPHSMDKIHSILMNERYRPALKNLCPILVDSLSLINLCGLTYTEPQLNS</sequence>
<dbReference type="EMBL" id="ASPP01041426">
    <property type="protein sequence ID" value="ETO00293.1"/>
    <property type="molecule type" value="Genomic_DNA"/>
</dbReference>
<reference evidence="1 2" key="1">
    <citation type="journal article" date="2013" name="Curr. Biol.">
        <title>The Genome of the Foraminiferan Reticulomyxa filosa.</title>
        <authorList>
            <person name="Glockner G."/>
            <person name="Hulsmann N."/>
            <person name="Schleicher M."/>
            <person name="Noegel A.A."/>
            <person name="Eichinger L."/>
            <person name="Gallinger C."/>
            <person name="Pawlowski J."/>
            <person name="Sierra R."/>
            <person name="Euteneuer U."/>
            <person name="Pillet L."/>
            <person name="Moustafa A."/>
            <person name="Platzer M."/>
            <person name="Groth M."/>
            <person name="Szafranski K."/>
            <person name="Schliwa M."/>
        </authorList>
    </citation>
    <scope>NUCLEOTIDE SEQUENCE [LARGE SCALE GENOMIC DNA]</scope>
</reference>